<feature type="transmembrane region" description="Helical" evidence="1">
    <location>
        <begin position="516"/>
        <end position="537"/>
    </location>
</feature>
<dbReference type="SUPFAM" id="SSF82693">
    <property type="entry name" value="Multidrug efflux transporter AcrB pore domain, PN1, PN2, PC1 and PC2 subdomains"/>
    <property type="match status" value="3"/>
</dbReference>
<proteinExistence type="predicted"/>
<keyword evidence="1" id="KW-0472">Membrane</keyword>
<feature type="transmembrane region" description="Helical" evidence="1">
    <location>
        <begin position="333"/>
        <end position="350"/>
    </location>
</feature>
<dbReference type="Gene3D" id="3.30.70.1320">
    <property type="entry name" value="Multidrug efflux transporter AcrB pore domain like"/>
    <property type="match status" value="1"/>
</dbReference>
<dbReference type="EMBL" id="JAVIKH010000007">
    <property type="protein sequence ID" value="MDX8336206.1"/>
    <property type="molecule type" value="Genomic_DNA"/>
</dbReference>
<dbReference type="InterPro" id="IPR001036">
    <property type="entry name" value="Acrflvin-R"/>
</dbReference>
<dbReference type="Proteomes" id="UP001279681">
    <property type="component" value="Unassembled WGS sequence"/>
</dbReference>
<dbReference type="Gene3D" id="3.30.2090.10">
    <property type="entry name" value="Multidrug efflux transporter AcrB TolC docking domain, DN and DC subdomains"/>
    <property type="match status" value="2"/>
</dbReference>
<feature type="transmembrane region" description="Helical" evidence="1">
    <location>
        <begin position="895"/>
        <end position="920"/>
    </location>
</feature>
<dbReference type="InterPro" id="IPR027463">
    <property type="entry name" value="AcrB_DN_DC_subdom"/>
</dbReference>
<feature type="transmembrane region" description="Helical" evidence="1">
    <location>
        <begin position="12"/>
        <end position="32"/>
    </location>
</feature>
<evidence type="ECO:0000256" key="1">
    <source>
        <dbReference type="SAM" id="Phobius"/>
    </source>
</evidence>
<gene>
    <name evidence="2" type="ORF">RFV38_06830</name>
</gene>
<feature type="transmembrane region" description="Helical" evidence="1">
    <location>
        <begin position="461"/>
        <end position="484"/>
    </location>
</feature>
<evidence type="ECO:0000313" key="3">
    <source>
        <dbReference type="Proteomes" id="UP001279681"/>
    </source>
</evidence>
<dbReference type="Gene3D" id="1.20.1640.10">
    <property type="entry name" value="Multidrug efflux transporter AcrB transmembrane domain"/>
    <property type="match status" value="2"/>
</dbReference>
<feature type="transmembrane region" description="Helical" evidence="1">
    <location>
        <begin position="941"/>
        <end position="959"/>
    </location>
</feature>
<evidence type="ECO:0000313" key="2">
    <source>
        <dbReference type="EMBL" id="MDX8336206.1"/>
    </source>
</evidence>
<feature type="transmembrane region" description="Helical" evidence="1">
    <location>
        <begin position="862"/>
        <end position="883"/>
    </location>
</feature>
<dbReference type="PRINTS" id="PR00702">
    <property type="entry name" value="ACRIFLAVINRP"/>
</dbReference>
<keyword evidence="3" id="KW-1185">Reference proteome</keyword>
<dbReference type="RefSeq" id="WP_320313608.1">
    <property type="nucleotide sequence ID" value="NZ_JAVIKH010000007.1"/>
</dbReference>
<name>A0ABU4W9J3_9FUSO</name>
<organism evidence="2 3">
    <name type="scientific">Candidatus Cetobacterium colombiensis</name>
    <dbReference type="NCBI Taxonomy" id="3073100"/>
    <lineage>
        <taxon>Bacteria</taxon>
        <taxon>Fusobacteriati</taxon>
        <taxon>Fusobacteriota</taxon>
        <taxon>Fusobacteriia</taxon>
        <taxon>Fusobacteriales</taxon>
        <taxon>Fusobacteriaceae</taxon>
        <taxon>Cetobacterium</taxon>
    </lineage>
</organism>
<sequence length="1007" mass="110741">MNIVQFSIKRPVVTMMIIISMVILGVLTLVNLKTQLMPNYNMPMAAIRVSWKGASPDDMEKLVTKEVEKGLSSVEGIKRITTKSTMGKSALTVEFEYGVVIDNKVNDLVTAVSRIRNNLPDDIDEPTVRKTSASSDRVMLIGLRGEDLINLKSFADNVVIPRLERIEGVGSVSIFGGLEKEIRISIDPEKLEAYNFSITDLYSTLKSASLNFPSGYIREGDKEYLVKVSGEAKTLEDIKEIVLENSNGDTLYLTDVANVELGIKDRDSYGRTDGIDNIIINIEKSDVGNAVEISKIAKEELKKMEPILPKGASFTINRDSAIDITKSINTVKSNAVTGLVLAGVILFIFLRDWRATLVVTVAIPVSIIATFGFFGAKGMTLNIISLMGLSLGVGMLVDNSIVVLDNIFRHLTELRQDRMEASENGASEVIIPIIASTATTIAVFIPIVIREGRAKEMYKDMAFSITFSLLASLIIAITFVPMVCSRILKSKNTVHEEGKILKTIKKYYSKILAASLKYKSIVIAAMIILFVGIVGYGSKKIGGEFMPTTDDGVYTVIAELPSGMEIEKANRVAKELEEIVGKDPQTKKFISSVGKEAVSVMVDIGPKSDRNKKVQEIMNETRKKVSHIPDVKLNLVPKMAFGRGTGRDVSVILKSDDLNQLSYASKMISEKMAQNPGFTDINNSMVNGNPEVRILLDRKKMEYYGVKVNDLTLSISYQILGGAPIKIKTANEEVDVSLRLAEEFRNSPEKVQEMRIKSKDGGVVKLKDIATFEIGEGAYGIEKEDKITMVTIDANTTNGLDLVTGQKYIKEILDEAGLPKTITYSFGGSGRNMAEVNEQLKFAFMVAMFLVYFILAAQFESYILPVIVMGTVPLSVIGVYSGLLLTGQKTNTMVFVGIIMLAGIVVNNAIVLIDYIKILLEREIPLTEAILEAGKTRLRPIFMTTMTTVFGMIPLSLGIGQGSEMYKGMAIAVIFGLVFSTLLTLIFIPVLFYIYEILKNKISKKLS</sequence>
<feature type="transmembrane region" description="Helical" evidence="1">
    <location>
        <begin position="357"/>
        <end position="376"/>
    </location>
</feature>
<comment type="caution">
    <text evidence="2">The sequence shown here is derived from an EMBL/GenBank/DDBJ whole genome shotgun (WGS) entry which is preliminary data.</text>
</comment>
<feature type="transmembrane region" description="Helical" evidence="1">
    <location>
        <begin position="971"/>
        <end position="995"/>
    </location>
</feature>
<dbReference type="Pfam" id="PF00873">
    <property type="entry name" value="ACR_tran"/>
    <property type="match status" value="1"/>
</dbReference>
<dbReference type="SUPFAM" id="SSF82714">
    <property type="entry name" value="Multidrug efflux transporter AcrB TolC docking domain, DN and DC subdomains"/>
    <property type="match status" value="2"/>
</dbReference>
<dbReference type="Gene3D" id="3.30.70.1430">
    <property type="entry name" value="Multidrug efflux transporter AcrB pore domain"/>
    <property type="match status" value="2"/>
</dbReference>
<protein>
    <submittedName>
        <fullName evidence="2">Efflux RND transporter permease subunit</fullName>
    </submittedName>
</protein>
<feature type="transmembrane region" description="Helical" evidence="1">
    <location>
        <begin position="839"/>
        <end position="855"/>
    </location>
</feature>
<keyword evidence="1" id="KW-1133">Transmembrane helix</keyword>
<accession>A0ABU4W9J3</accession>
<dbReference type="PANTHER" id="PTHR32063:SF0">
    <property type="entry name" value="SWARMING MOTILITY PROTEIN SWRC"/>
    <property type="match status" value="1"/>
</dbReference>
<dbReference type="Gene3D" id="3.30.70.1440">
    <property type="entry name" value="Multidrug efflux transporter AcrB pore domain"/>
    <property type="match status" value="1"/>
</dbReference>
<feature type="transmembrane region" description="Helical" evidence="1">
    <location>
        <begin position="429"/>
        <end position="449"/>
    </location>
</feature>
<keyword evidence="1" id="KW-0812">Transmembrane</keyword>
<dbReference type="PANTHER" id="PTHR32063">
    <property type="match status" value="1"/>
</dbReference>
<reference evidence="3" key="1">
    <citation type="submission" date="2023-07" db="EMBL/GenBank/DDBJ databases">
        <authorList>
            <person name="Colorado M.A."/>
            <person name="Villamil L.M."/>
            <person name="Melo J.F."/>
            <person name="Rodriguez J.A."/>
            <person name="Ruiz R.Y."/>
        </authorList>
    </citation>
    <scope>NUCLEOTIDE SEQUENCE [LARGE SCALE GENOMIC DNA]</scope>
    <source>
        <strain evidence="3">C33</strain>
    </source>
</reference>
<feature type="transmembrane region" description="Helical" evidence="1">
    <location>
        <begin position="382"/>
        <end position="408"/>
    </location>
</feature>
<dbReference type="SUPFAM" id="SSF82866">
    <property type="entry name" value="Multidrug efflux transporter AcrB transmembrane domain"/>
    <property type="match status" value="2"/>
</dbReference>